<dbReference type="AlphaFoldDB" id="A0A0K6GBU4"/>
<dbReference type="InterPro" id="IPR011051">
    <property type="entry name" value="RmlC_Cupin_sf"/>
</dbReference>
<feature type="chain" id="PRO_5005502951" description="(S)-ureidoglycine aminohydrolase cupin domain-containing protein" evidence="1">
    <location>
        <begin position="26"/>
        <end position="128"/>
    </location>
</feature>
<accession>A0A0K6GBU4</accession>
<dbReference type="Proteomes" id="UP000044841">
    <property type="component" value="Unassembled WGS sequence"/>
</dbReference>
<evidence type="ECO:0000256" key="1">
    <source>
        <dbReference type="SAM" id="SignalP"/>
    </source>
</evidence>
<proteinExistence type="predicted"/>
<name>A0A0K6GBU4_9AGAM</name>
<dbReference type="EMBL" id="CYGV01001622">
    <property type="protein sequence ID" value="CUA75859.1"/>
    <property type="molecule type" value="Genomic_DNA"/>
</dbReference>
<evidence type="ECO:0008006" key="4">
    <source>
        <dbReference type="Google" id="ProtNLM"/>
    </source>
</evidence>
<dbReference type="Gene3D" id="2.60.120.10">
    <property type="entry name" value="Jelly Rolls"/>
    <property type="match status" value="1"/>
</dbReference>
<dbReference type="PANTHER" id="PTHR36169">
    <property type="entry name" value="ETHANOLAMINE UTILIZATION PROTEIN EUTQ"/>
    <property type="match status" value="1"/>
</dbReference>
<protein>
    <recommendedName>
        <fullName evidence="4">(S)-ureidoglycine aminohydrolase cupin domain-containing protein</fullName>
    </recommendedName>
</protein>
<gene>
    <name evidence="2" type="ORF">RSOLAG22IIIB_01859</name>
</gene>
<evidence type="ECO:0000313" key="3">
    <source>
        <dbReference type="Proteomes" id="UP000044841"/>
    </source>
</evidence>
<dbReference type="InterPro" id="IPR014710">
    <property type="entry name" value="RmlC-like_jellyroll"/>
</dbReference>
<dbReference type="Pfam" id="PF06249">
    <property type="entry name" value="EutQ"/>
    <property type="match status" value="1"/>
</dbReference>
<keyword evidence="1" id="KW-0732">Signal</keyword>
<reference evidence="2 3" key="1">
    <citation type="submission" date="2015-07" db="EMBL/GenBank/DDBJ databases">
        <authorList>
            <person name="Noorani M."/>
        </authorList>
    </citation>
    <scope>NUCLEOTIDE SEQUENCE [LARGE SCALE GENOMIC DNA]</scope>
    <source>
        <strain evidence="2">BBA 69670</strain>
    </source>
</reference>
<dbReference type="SUPFAM" id="SSF51182">
    <property type="entry name" value="RmlC-like cupins"/>
    <property type="match status" value="1"/>
</dbReference>
<keyword evidence="3" id="KW-1185">Reference proteome</keyword>
<sequence length="128" mass="13731">MRGGQLTISWLRITLIAIKLPVTNQINAGAQANFPLPNIGPGAALDDVFTSKDEDKPISGGLFTMVKADEPLVYTYGYHELKIILEGEIHLEDAAKPGEVIKAKAGDVLRIEKGTTVKFTSPTQGKGV</sequence>
<organism evidence="2 3">
    <name type="scientific">Rhizoctonia solani</name>
    <dbReference type="NCBI Taxonomy" id="456999"/>
    <lineage>
        <taxon>Eukaryota</taxon>
        <taxon>Fungi</taxon>
        <taxon>Dikarya</taxon>
        <taxon>Basidiomycota</taxon>
        <taxon>Agaricomycotina</taxon>
        <taxon>Agaricomycetes</taxon>
        <taxon>Cantharellales</taxon>
        <taxon>Ceratobasidiaceae</taxon>
        <taxon>Rhizoctonia</taxon>
    </lineage>
</organism>
<dbReference type="PANTHER" id="PTHR36169:SF1">
    <property type="entry name" value="ACETATE KINASE EUTQ"/>
    <property type="match status" value="1"/>
</dbReference>
<feature type="signal peptide" evidence="1">
    <location>
        <begin position="1"/>
        <end position="25"/>
    </location>
</feature>
<evidence type="ECO:0000313" key="2">
    <source>
        <dbReference type="EMBL" id="CUA75859.1"/>
    </source>
</evidence>
<dbReference type="InterPro" id="IPR010424">
    <property type="entry name" value="EutQ"/>
</dbReference>
<dbReference type="CDD" id="cd02228">
    <property type="entry name" value="cupin_EutQ"/>
    <property type="match status" value="1"/>
</dbReference>